<dbReference type="PANTHER" id="PTHR46623:SF6">
    <property type="entry name" value="ALPHA_BETA-HYDROLASES SUPERFAMILY PROTEIN"/>
    <property type="match status" value="1"/>
</dbReference>
<evidence type="ECO:0000313" key="3">
    <source>
        <dbReference type="Proteomes" id="UP000605361"/>
    </source>
</evidence>
<dbReference type="Pfam" id="PF01738">
    <property type="entry name" value="DLH"/>
    <property type="match status" value="2"/>
</dbReference>
<reference evidence="2" key="1">
    <citation type="submission" date="2020-11" db="EMBL/GenBank/DDBJ databases">
        <title>Whole-genome analyses of Nonomuraea sp. K274.</title>
        <authorList>
            <person name="Veyisoglu A."/>
        </authorList>
    </citation>
    <scope>NUCLEOTIDE SEQUENCE</scope>
    <source>
        <strain evidence="2">K274</strain>
    </source>
</reference>
<feature type="domain" description="Dienelactone hydrolase" evidence="1">
    <location>
        <begin position="99"/>
        <end position="170"/>
    </location>
</feature>
<comment type="caution">
    <text evidence="2">The sequence shown here is derived from an EMBL/GenBank/DDBJ whole genome shotgun (WGS) entry which is preliminary data.</text>
</comment>
<name>A0A931F5D5_9ACTN</name>
<dbReference type="Gene3D" id="3.40.50.1820">
    <property type="entry name" value="alpha/beta hydrolase"/>
    <property type="match status" value="2"/>
</dbReference>
<gene>
    <name evidence="2" type="ORF">ITP53_49495</name>
</gene>
<dbReference type="Proteomes" id="UP000605361">
    <property type="component" value="Unassembled WGS sequence"/>
</dbReference>
<protein>
    <submittedName>
        <fullName evidence="2">Dienelactone hydrolase family protein</fullName>
    </submittedName>
</protein>
<dbReference type="InterPro" id="IPR029058">
    <property type="entry name" value="AB_hydrolase_fold"/>
</dbReference>
<dbReference type="SUPFAM" id="SSF53474">
    <property type="entry name" value="alpha/beta-Hydrolases"/>
    <property type="match status" value="1"/>
</dbReference>
<dbReference type="GO" id="GO:0016787">
    <property type="term" value="F:hydrolase activity"/>
    <property type="evidence" value="ECO:0007669"/>
    <property type="project" value="UniProtKB-KW"/>
</dbReference>
<sequence length="172" mass="18104">MCYDNDAAPPRLQPPITGTRAADVRLTSSDGTGFTAYEARPDDVRGSGVVIVPDVRGLHGFYRQLAVRLAEQGHPAIAIDYYGRTAPGDDRGESFPVMELGTPILGLFGGADQGIPADQVTEFDAALTAAGVEHEIVTYPGAPHGFFDAGYAGHAAACADAWNRVLAFLASR</sequence>
<proteinExistence type="predicted"/>
<dbReference type="EMBL" id="JADOGI010000298">
    <property type="protein sequence ID" value="MBF8193582.1"/>
    <property type="molecule type" value="Genomic_DNA"/>
</dbReference>
<keyword evidence="2" id="KW-0378">Hydrolase</keyword>
<keyword evidence="3" id="KW-1185">Reference proteome</keyword>
<evidence type="ECO:0000259" key="1">
    <source>
        <dbReference type="Pfam" id="PF01738"/>
    </source>
</evidence>
<evidence type="ECO:0000313" key="2">
    <source>
        <dbReference type="EMBL" id="MBF8193582.1"/>
    </source>
</evidence>
<dbReference type="InterPro" id="IPR002925">
    <property type="entry name" value="Dienelactn_hydro"/>
</dbReference>
<dbReference type="RefSeq" id="WP_195902437.1">
    <property type="nucleotide sequence ID" value="NZ_JADOGI010000298.1"/>
</dbReference>
<dbReference type="InterPro" id="IPR051049">
    <property type="entry name" value="Dienelactone_hydrolase-like"/>
</dbReference>
<organism evidence="2 3">
    <name type="scientific">Nonomuraea cypriaca</name>
    <dbReference type="NCBI Taxonomy" id="1187855"/>
    <lineage>
        <taxon>Bacteria</taxon>
        <taxon>Bacillati</taxon>
        <taxon>Actinomycetota</taxon>
        <taxon>Actinomycetes</taxon>
        <taxon>Streptosporangiales</taxon>
        <taxon>Streptosporangiaceae</taxon>
        <taxon>Nonomuraea</taxon>
    </lineage>
</organism>
<dbReference type="AlphaFoldDB" id="A0A931F5D5"/>
<dbReference type="PANTHER" id="PTHR46623">
    <property type="entry name" value="CARBOXYMETHYLENEBUTENOLIDASE-RELATED"/>
    <property type="match status" value="1"/>
</dbReference>
<accession>A0A931F5D5</accession>
<feature type="domain" description="Dienelactone hydrolase" evidence="1">
    <location>
        <begin position="34"/>
        <end position="98"/>
    </location>
</feature>